<dbReference type="Pfam" id="PF00171">
    <property type="entry name" value="Aldedh"/>
    <property type="match status" value="1"/>
</dbReference>
<dbReference type="PROSITE" id="PS00070">
    <property type="entry name" value="ALDEHYDE_DEHYDR_CYS"/>
    <property type="match status" value="1"/>
</dbReference>
<accession>A0A381QDV8</accession>
<dbReference type="PANTHER" id="PTHR43866">
    <property type="entry name" value="MALONATE-SEMIALDEHYDE DEHYDROGENASE"/>
    <property type="match status" value="1"/>
</dbReference>
<dbReference type="InterPro" id="IPR015590">
    <property type="entry name" value="Aldehyde_DH_dom"/>
</dbReference>
<dbReference type="InterPro" id="IPR016161">
    <property type="entry name" value="Ald_DH/histidinol_DH"/>
</dbReference>
<name>A0A381QDV8_9ZZZZ</name>
<sequence length="496" mass="53048">MAIRETAQSPSTDEAELPIPNFIGGEWMRSSTSDTLPVHDPGTGQLLGQVPLSTCDDVDAAVAAAKEAFPAWRATPAVDRVQVLFRLKALLDEHRDDLARELSREHGKNVAETSGEIRRGIENVEHACGIPTLMMGETLEDVARGVDCETVRQPLGVFAGITPYNFPVMIPMWFWPYAVATGNTFVLKPSEQDPLTHQRIVELAVEAGLPSGVLNVVHGDATAADAILKHPDVSGVSFVGSSAVARLVYAKAGQTGKRVQALGGAKNHMVVLPDADLDLATDAAISSVFGSAGQRCLANSVLVGVGEAYDQVKVQLLEGANSLRVGYGLDEGTFMGPVISRRHRDRVIDLIDQGEREGADVALDGREFQVDGYPEGHWVGPTVLEGVDPGMSVGQEEVFGPVLGLTRAESVEDAIALMHEVAYGNATSIFTRSGRAAREFRYHAGISMIGVNIGVAAPMACFPFGGSRASFYGDLKAQGKDAIEFFTDKRVVISRW</sequence>
<dbReference type="SUPFAM" id="SSF53720">
    <property type="entry name" value="ALDH-like"/>
    <property type="match status" value="1"/>
</dbReference>
<dbReference type="InterPro" id="IPR016162">
    <property type="entry name" value="Ald_DH_N"/>
</dbReference>
<dbReference type="EMBL" id="UINC01001260">
    <property type="protein sequence ID" value="SUZ75853.1"/>
    <property type="molecule type" value="Genomic_DNA"/>
</dbReference>
<keyword evidence="2" id="KW-0560">Oxidoreductase</keyword>
<feature type="domain" description="Aldehyde dehydrogenase" evidence="4">
    <location>
        <begin position="27"/>
        <end position="491"/>
    </location>
</feature>
<evidence type="ECO:0000256" key="1">
    <source>
        <dbReference type="ARBA" id="ARBA00013048"/>
    </source>
</evidence>
<evidence type="ECO:0000313" key="5">
    <source>
        <dbReference type="EMBL" id="SUZ75853.1"/>
    </source>
</evidence>
<reference evidence="5" key="1">
    <citation type="submission" date="2018-05" db="EMBL/GenBank/DDBJ databases">
        <authorList>
            <person name="Lanie J.A."/>
            <person name="Ng W.-L."/>
            <person name="Kazmierczak K.M."/>
            <person name="Andrzejewski T.M."/>
            <person name="Davidsen T.M."/>
            <person name="Wayne K.J."/>
            <person name="Tettelin H."/>
            <person name="Glass J.I."/>
            <person name="Rusch D."/>
            <person name="Podicherti R."/>
            <person name="Tsui H.-C.T."/>
            <person name="Winkler M.E."/>
        </authorList>
    </citation>
    <scope>NUCLEOTIDE SEQUENCE</scope>
</reference>
<dbReference type="Gene3D" id="3.40.309.10">
    <property type="entry name" value="Aldehyde Dehydrogenase, Chain A, domain 2"/>
    <property type="match status" value="1"/>
</dbReference>
<evidence type="ECO:0000256" key="3">
    <source>
        <dbReference type="ARBA" id="ARBA00023027"/>
    </source>
</evidence>
<dbReference type="Gene3D" id="3.40.605.10">
    <property type="entry name" value="Aldehyde Dehydrogenase, Chain A, domain 1"/>
    <property type="match status" value="1"/>
</dbReference>
<dbReference type="GO" id="GO:0004491">
    <property type="term" value="F:methylmalonate-semialdehyde dehydrogenase (acylating, NAD) activity"/>
    <property type="evidence" value="ECO:0007669"/>
    <property type="project" value="UniProtKB-EC"/>
</dbReference>
<proteinExistence type="predicted"/>
<dbReference type="InterPro" id="IPR010061">
    <property type="entry name" value="MeMal-semiAld_DH"/>
</dbReference>
<gene>
    <name evidence="5" type="ORF">METZ01_LOCUS28707</name>
</gene>
<keyword evidence="3" id="KW-0520">NAD</keyword>
<dbReference type="EC" id="1.2.1.27" evidence="1"/>
<evidence type="ECO:0000259" key="4">
    <source>
        <dbReference type="Pfam" id="PF00171"/>
    </source>
</evidence>
<dbReference type="CDD" id="cd07085">
    <property type="entry name" value="ALDH_F6_MMSDH"/>
    <property type="match status" value="1"/>
</dbReference>
<dbReference type="AlphaFoldDB" id="A0A381QDV8"/>
<dbReference type="InterPro" id="IPR016163">
    <property type="entry name" value="Ald_DH_C"/>
</dbReference>
<dbReference type="NCBIfam" id="TIGR01722">
    <property type="entry name" value="MMSDH"/>
    <property type="match status" value="1"/>
</dbReference>
<dbReference type="PANTHER" id="PTHR43866:SF4">
    <property type="entry name" value="MALONATE-SEMIALDEHYDE DEHYDROGENASE"/>
    <property type="match status" value="1"/>
</dbReference>
<dbReference type="InterPro" id="IPR016160">
    <property type="entry name" value="Ald_DH_CS_CYS"/>
</dbReference>
<dbReference type="FunFam" id="3.40.605.10:FF:000003">
    <property type="entry name" value="Methylmalonate-semialdehyde dehydrogenase [acylating]"/>
    <property type="match status" value="1"/>
</dbReference>
<dbReference type="FunFam" id="3.40.309.10:FF:000002">
    <property type="entry name" value="Methylmalonate-semialdehyde dehydrogenase (Acylating)"/>
    <property type="match status" value="1"/>
</dbReference>
<dbReference type="GO" id="GO:0006210">
    <property type="term" value="P:thymine catabolic process"/>
    <property type="evidence" value="ECO:0007669"/>
    <property type="project" value="TreeGrafter"/>
</dbReference>
<protein>
    <recommendedName>
        <fullName evidence="1">methylmalonate-semialdehyde dehydrogenase (CoA acylating)</fullName>
        <ecNumber evidence="1">1.2.1.27</ecNumber>
    </recommendedName>
</protein>
<evidence type="ECO:0000256" key="2">
    <source>
        <dbReference type="ARBA" id="ARBA00023002"/>
    </source>
</evidence>
<dbReference type="GO" id="GO:0006574">
    <property type="term" value="P:L-valine catabolic process"/>
    <property type="evidence" value="ECO:0007669"/>
    <property type="project" value="TreeGrafter"/>
</dbReference>
<organism evidence="5">
    <name type="scientific">marine metagenome</name>
    <dbReference type="NCBI Taxonomy" id="408172"/>
    <lineage>
        <taxon>unclassified sequences</taxon>
        <taxon>metagenomes</taxon>
        <taxon>ecological metagenomes</taxon>
    </lineage>
</organism>